<dbReference type="EMBL" id="JAEHNZ010000001">
    <property type="protein sequence ID" value="MBK0395833.1"/>
    <property type="molecule type" value="Genomic_DNA"/>
</dbReference>
<dbReference type="InterPro" id="IPR018511">
    <property type="entry name" value="Hemolysin-typ_Ca-bd_CS"/>
</dbReference>
<dbReference type="InterPro" id="IPR015919">
    <property type="entry name" value="Cadherin-like_sf"/>
</dbReference>
<dbReference type="InterPro" id="IPR013783">
    <property type="entry name" value="Ig-like_fold"/>
</dbReference>
<evidence type="ECO:0000256" key="5">
    <source>
        <dbReference type="ARBA" id="ARBA00022737"/>
    </source>
</evidence>
<dbReference type="PROSITE" id="PS00330">
    <property type="entry name" value="HEMOLYSIN_CALCIUM"/>
    <property type="match status" value="13"/>
</dbReference>
<keyword evidence="6" id="KW-0843">Virulence</keyword>
<protein>
    <submittedName>
        <fullName evidence="10">Ig domain-containing protein</fullName>
    </submittedName>
</protein>
<evidence type="ECO:0000256" key="1">
    <source>
        <dbReference type="ARBA" id="ARBA00004370"/>
    </source>
</evidence>
<comment type="caution">
    <text evidence="10">The sequence shown here is derived from an EMBL/GenBank/DDBJ whole genome shotgun (WGS) entry which is preliminary data.</text>
</comment>
<organism evidence="10 11">
    <name type="scientific">Kingella bonacorsii</name>
    <dbReference type="NCBI Taxonomy" id="2796361"/>
    <lineage>
        <taxon>Bacteria</taxon>
        <taxon>Pseudomonadati</taxon>
        <taxon>Pseudomonadota</taxon>
        <taxon>Betaproteobacteria</taxon>
        <taxon>Neisseriales</taxon>
        <taxon>Neisseriaceae</taxon>
        <taxon>Kingella</taxon>
    </lineage>
</organism>
<evidence type="ECO:0000256" key="3">
    <source>
        <dbReference type="ARBA" id="ARBA00022525"/>
    </source>
</evidence>
<dbReference type="Pfam" id="PF00353">
    <property type="entry name" value="HemolysinCabind"/>
    <property type="match status" value="11"/>
</dbReference>
<evidence type="ECO:0000256" key="8">
    <source>
        <dbReference type="SAM" id="MobiDB-lite"/>
    </source>
</evidence>
<feature type="region of interest" description="Disordered" evidence="8">
    <location>
        <begin position="642"/>
        <end position="670"/>
    </location>
</feature>
<dbReference type="PANTHER" id="PTHR38340:SF1">
    <property type="entry name" value="S-LAYER PROTEIN"/>
    <property type="match status" value="1"/>
</dbReference>
<keyword evidence="5" id="KW-0677">Repeat</keyword>
<dbReference type="SUPFAM" id="SSF51120">
    <property type="entry name" value="beta-Roll"/>
    <property type="match status" value="6"/>
</dbReference>
<sequence>MAEWFYFQAKDYQYNETPFFKNTANGVLQYTAAWGENYDGQKEANTDAEGKVLVKDRKSDKYTEAWIKQIFAANGLSGQPVSWRGWQQWTLATNGIASSAAALDADKSQIMVGADGNDVFSGGNGDDLLIGGAGNDTLSGESGHNVLAGGAGEDTYFITAGSSNTIIDADGAGSIVWNGMRLTGESKADGENRWVDAGRNITYYMVGNDLYISHFSLKEAFGIRIRNWQNGMLGLNLGSEPASQSHYTRILGDWRPRLIGTEIQTNVGRDDPRYGTYESGGRYLPDGRLENGVYEKEGFDDVINMSGGSGHYHIEGGRGDDALGGGAGGDLIEGGEGRDLIAGGGGPDILKGGAGGDFIFADSRLADGQERGRPDERWKQTGGKTGKLEFAGRTWGAVVRTGEQDSKDFRVHGVSAVANTGESREGAQIYGGDGGDWITGDDADNYIEADGAVMEKGKIVYGTGDDMVWGMGGNDTISGGAGDDFIYGDSLKTEAELHGRDVIDGGEGDDRIMGGGGSDVLYGGEGNDVLVGDIGFVPGFDEEALLPAVYHGSDEIYGGVGNDIVVGGGGGDFLYGGEGNDQIFGDAEDGKLHPALNGWDYIEGGAGDDVVSGGYGWDEIHGGTGNDYMFGDAGSDFIYGDEGDDQIRGDSTETPYADQGADTLHGGSGNDLVIGDGGSDRLYGDDGDDTLHGGAGSDIVYGGTGSDILVGDTDAMGTGDLQLPVDELHNDILYGEEGDDQLAGGIGNDTLYGGEGNDRLWGDLGVSDDRVSDIVGDDTLYGGAGNDYLDGGMGNDFLDGGEGMDSLIGGFGNDTLYGGDNSDVLNGGDGDDYLYGGNGNDSLSGGTGQDYLDGGAGNDVYYYRRRDGITTVNDQDGPTALVLDSLEGLLFEEYEEGIAIRNGVEGDVLYLAGYHTAQSGKASADWNNVFLFEGSLDGTMIPLSAFADRVRGRHAAAANTAPFVLQPAESYTVRPAEPFRYTLPENWFADREDTSLAYGLALADGSPLPEWLQYDGSTRTLSGTPPAGFSGSLKFTVTATDSGGLKARQEWLLSVSPQNTVLNGSSGDDRIEGTQAGETLNGLDGDDVLLGYGGNDTLNGGEGDDILAGGEGADTYVFSGQFGSDRIYADGQDSMVFEDARIDDLIFGREGDNMLIIRNGTGDIMRIMDHFASTDTVRNWTFADGQTLTTPELYEAAGMLGMAQQHYAAMVQAMASFGAPAAAVSDTAAAAPAAPLNPQLAAGVLP</sequence>
<dbReference type="Proteomes" id="UP000614058">
    <property type="component" value="Unassembled WGS sequence"/>
</dbReference>
<dbReference type="SMART" id="SM00736">
    <property type="entry name" value="CADG"/>
    <property type="match status" value="1"/>
</dbReference>
<dbReference type="Gene3D" id="2.150.10.10">
    <property type="entry name" value="Serralysin-like metalloprotease, C-terminal"/>
    <property type="match status" value="10"/>
</dbReference>
<dbReference type="InterPro" id="IPR050557">
    <property type="entry name" value="RTX_toxin/Mannuronan_C5-epim"/>
</dbReference>
<dbReference type="PANTHER" id="PTHR38340">
    <property type="entry name" value="S-LAYER PROTEIN"/>
    <property type="match status" value="1"/>
</dbReference>
<keyword evidence="4" id="KW-0800">Toxin</keyword>
<dbReference type="Pfam" id="PF05345">
    <property type="entry name" value="He_PIG"/>
    <property type="match status" value="1"/>
</dbReference>
<keyword evidence="7" id="KW-0472">Membrane</keyword>
<dbReference type="PRINTS" id="PR00313">
    <property type="entry name" value="CABNDNGRPT"/>
</dbReference>
<comment type="subcellular location">
    <subcellularLocation>
        <location evidence="1">Membrane</location>
    </subcellularLocation>
    <subcellularLocation>
        <location evidence="2">Secreted</location>
    </subcellularLocation>
</comment>
<keyword evidence="11" id="KW-1185">Reference proteome</keyword>
<evidence type="ECO:0000256" key="6">
    <source>
        <dbReference type="ARBA" id="ARBA00023026"/>
    </source>
</evidence>
<evidence type="ECO:0000259" key="9">
    <source>
        <dbReference type="SMART" id="SM00736"/>
    </source>
</evidence>
<dbReference type="PRINTS" id="PR01488">
    <property type="entry name" value="RTXTOXINA"/>
</dbReference>
<evidence type="ECO:0000313" key="10">
    <source>
        <dbReference type="EMBL" id="MBK0395833.1"/>
    </source>
</evidence>
<dbReference type="InterPro" id="IPR011049">
    <property type="entry name" value="Serralysin-like_metalloprot_C"/>
</dbReference>
<dbReference type="InterPro" id="IPR001343">
    <property type="entry name" value="Hemolysn_Ca-bd"/>
</dbReference>
<name>A0ABS1BRN3_9NEIS</name>
<evidence type="ECO:0000313" key="11">
    <source>
        <dbReference type="Proteomes" id="UP000614058"/>
    </source>
</evidence>
<accession>A0ABS1BRN3</accession>
<evidence type="ECO:0000256" key="7">
    <source>
        <dbReference type="ARBA" id="ARBA00023136"/>
    </source>
</evidence>
<reference evidence="10 11" key="1">
    <citation type="journal article" date="2021" name="Pathogens">
        <title>Isolation and Characterization of Kingella bonacorsii sp. nov., A Novel Kingella Species Detected in a Stable Periodontitis Subject.</title>
        <authorList>
            <person name="Antezack A."/>
            <person name="Boxberger M."/>
            <person name="Rolland C."/>
            <person name="Monnet-Corti V."/>
            <person name="La Scola B."/>
        </authorList>
    </citation>
    <scope>NUCLEOTIDE SEQUENCE [LARGE SCALE GENOMIC DNA]</scope>
    <source>
        <strain evidence="10 11">Marseille-Q4569</strain>
    </source>
</reference>
<feature type="domain" description="Dystroglycan-type cadherin-like" evidence="9">
    <location>
        <begin position="963"/>
        <end position="1062"/>
    </location>
</feature>
<evidence type="ECO:0000256" key="4">
    <source>
        <dbReference type="ARBA" id="ARBA00022656"/>
    </source>
</evidence>
<dbReference type="Gene3D" id="2.60.40.10">
    <property type="entry name" value="Immunoglobulins"/>
    <property type="match status" value="1"/>
</dbReference>
<keyword evidence="3" id="KW-0964">Secreted</keyword>
<dbReference type="InterPro" id="IPR003995">
    <property type="entry name" value="RTX_toxin_determinant-A"/>
</dbReference>
<evidence type="ECO:0000256" key="2">
    <source>
        <dbReference type="ARBA" id="ARBA00004613"/>
    </source>
</evidence>
<gene>
    <name evidence="10" type="ORF">JDW22_04365</name>
</gene>
<dbReference type="InterPro" id="IPR006644">
    <property type="entry name" value="Cadg"/>
</dbReference>
<proteinExistence type="predicted"/>
<dbReference type="SUPFAM" id="SSF49313">
    <property type="entry name" value="Cadherin-like"/>
    <property type="match status" value="1"/>
</dbReference>